<sequence>MDDQEPSGLDHLRANRLRIGFSFFLSFLETGISLCYPWATGYAVNGLKQDNYLSLGLLIVTWLAHIAISSGKQAFDTRMYSKLNATISYEVVDYEKDSGTGVSMISARVEMIEELVDFFEQYFPMHIATIVGILGSLVFLFFYDVVSGMLVLLLLLPIAGWNVYMGLRAFRTNKRLNTEWEKQVRVVAGRRKNKWKVHFLRMAKWRIRLSDMNLAGWLPAQFLLLGAAVFVLIRFSTNDAFLAGDILAVVAYIYVIERAVDELPDIAQQIGRLIDIARRLGQV</sequence>
<dbReference type="GO" id="GO:0005524">
    <property type="term" value="F:ATP binding"/>
    <property type="evidence" value="ECO:0007669"/>
    <property type="project" value="InterPro"/>
</dbReference>
<protein>
    <submittedName>
        <fullName evidence="7">ABC transporter transmembrane region</fullName>
    </submittedName>
</protein>
<organism evidence="7 8">
    <name type="scientific">Cognatishimia maritima</name>
    <dbReference type="NCBI Taxonomy" id="870908"/>
    <lineage>
        <taxon>Bacteria</taxon>
        <taxon>Pseudomonadati</taxon>
        <taxon>Pseudomonadota</taxon>
        <taxon>Alphaproteobacteria</taxon>
        <taxon>Rhodobacterales</taxon>
        <taxon>Paracoccaceae</taxon>
        <taxon>Cognatishimia</taxon>
    </lineage>
</organism>
<dbReference type="AlphaFoldDB" id="A0A1M5U9Q4"/>
<feature type="transmembrane region" description="Helical" evidence="5">
    <location>
        <begin position="21"/>
        <end position="39"/>
    </location>
</feature>
<keyword evidence="8" id="KW-1185">Reference proteome</keyword>
<evidence type="ECO:0000259" key="6">
    <source>
        <dbReference type="Pfam" id="PF13748"/>
    </source>
</evidence>
<keyword evidence="4 5" id="KW-0472">Membrane</keyword>
<dbReference type="Gene3D" id="1.20.1560.10">
    <property type="entry name" value="ABC transporter type 1, transmembrane domain"/>
    <property type="match status" value="1"/>
</dbReference>
<evidence type="ECO:0000256" key="2">
    <source>
        <dbReference type="ARBA" id="ARBA00022692"/>
    </source>
</evidence>
<feature type="transmembrane region" description="Helical" evidence="5">
    <location>
        <begin position="51"/>
        <end position="69"/>
    </location>
</feature>
<dbReference type="GO" id="GO:0140359">
    <property type="term" value="F:ABC-type transporter activity"/>
    <property type="evidence" value="ECO:0007669"/>
    <property type="project" value="InterPro"/>
</dbReference>
<gene>
    <name evidence="7" type="ORF">SAMN04488044_2841</name>
</gene>
<proteinExistence type="predicted"/>
<reference evidence="8" key="1">
    <citation type="submission" date="2016-11" db="EMBL/GenBank/DDBJ databases">
        <authorList>
            <person name="Varghese N."/>
            <person name="Submissions S."/>
        </authorList>
    </citation>
    <scope>NUCLEOTIDE SEQUENCE [LARGE SCALE GENOMIC DNA]</scope>
    <source>
        <strain evidence="8">DSM 28223</strain>
    </source>
</reference>
<accession>A0A1M5U9Q4</accession>
<dbReference type="GO" id="GO:0005886">
    <property type="term" value="C:plasma membrane"/>
    <property type="evidence" value="ECO:0007669"/>
    <property type="project" value="UniProtKB-SubCell"/>
</dbReference>
<comment type="subcellular location">
    <subcellularLocation>
        <location evidence="1">Cell membrane</location>
        <topology evidence="1">Multi-pass membrane protein</topology>
    </subcellularLocation>
</comment>
<dbReference type="InterPro" id="IPR036640">
    <property type="entry name" value="ABC1_TM_sf"/>
</dbReference>
<dbReference type="SUPFAM" id="SSF90123">
    <property type="entry name" value="ABC transporter transmembrane region"/>
    <property type="match status" value="1"/>
</dbReference>
<dbReference type="Pfam" id="PF13748">
    <property type="entry name" value="ABC_membrane_3"/>
    <property type="match status" value="1"/>
</dbReference>
<dbReference type="EMBL" id="FQWM01000006">
    <property type="protein sequence ID" value="SHH59785.1"/>
    <property type="molecule type" value="Genomic_DNA"/>
</dbReference>
<feature type="domain" description="ABC transmembrane type-1" evidence="6">
    <location>
        <begin position="14"/>
        <end position="228"/>
    </location>
</feature>
<evidence type="ECO:0000256" key="4">
    <source>
        <dbReference type="ARBA" id="ARBA00023136"/>
    </source>
</evidence>
<evidence type="ECO:0000256" key="5">
    <source>
        <dbReference type="SAM" id="Phobius"/>
    </source>
</evidence>
<feature type="transmembrane region" description="Helical" evidence="5">
    <location>
        <begin position="149"/>
        <end position="167"/>
    </location>
</feature>
<feature type="transmembrane region" description="Helical" evidence="5">
    <location>
        <begin position="122"/>
        <end position="143"/>
    </location>
</feature>
<evidence type="ECO:0000256" key="1">
    <source>
        <dbReference type="ARBA" id="ARBA00004651"/>
    </source>
</evidence>
<dbReference type="InterPro" id="IPR011527">
    <property type="entry name" value="ABC1_TM_dom"/>
</dbReference>
<keyword evidence="3 5" id="KW-1133">Transmembrane helix</keyword>
<name>A0A1M5U9Q4_9RHOB</name>
<dbReference type="RefSeq" id="WP_072793685.1">
    <property type="nucleotide sequence ID" value="NZ_FQWM01000006.1"/>
</dbReference>
<feature type="transmembrane region" description="Helical" evidence="5">
    <location>
        <begin position="214"/>
        <end position="234"/>
    </location>
</feature>
<evidence type="ECO:0000256" key="3">
    <source>
        <dbReference type="ARBA" id="ARBA00022989"/>
    </source>
</evidence>
<keyword evidence="2 5" id="KW-0812">Transmembrane</keyword>
<evidence type="ECO:0000313" key="7">
    <source>
        <dbReference type="EMBL" id="SHH59785.1"/>
    </source>
</evidence>
<dbReference type="Proteomes" id="UP000184211">
    <property type="component" value="Unassembled WGS sequence"/>
</dbReference>
<evidence type="ECO:0000313" key="8">
    <source>
        <dbReference type="Proteomes" id="UP000184211"/>
    </source>
</evidence>